<name>A0ABS4UXW6_9ACTN</name>
<evidence type="ECO:0008006" key="3">
    <source>
        <dbReference type="Google" id="ProtNLM"/>
    </source>
</evidence>
<gene>
    <name evidence="1" type="ORF">JOF29_007599</name>
</gene>
<reference evidence="1 2" key="1">
    <citation type="submission" date="2021-03" db="EMBL/GenBank/DDBJ databases">
        <title>Sequencing the genomes of 1000 actinobacteria strains.</title>
        <authorList>
            <person name="Klenk H.-P."/>
        </authorList>
    </citation>
    <scope>NUCLEOTIDE SEQUENCE [LARGE SCALE GENOMIC DNA]</scope>
    <source>
        <strain evidence="1 2">DSM 18824</strain>
    </source>
</reference>
<evidence type="ECO:0000313" key="1">
    <source>
        <dbReference type="EMBL" id="MBP2356489.1"/>
    </source>
</evidence>
<organism evidence="1 2">
    <name type="scientific">Kribbella aluminosa</name>
    <dbReference type="NCBI Taxonomy" id="416017"/>
    <lineage>
        <taxon>Bacteria</taxon>
        <taxon>Bacillati</taxon>
        <taxon>Actinomycetota</taxon>
        <taxon>Actinomycetes</taxon>
        <taxon>Propionibacteriales</taxon>
        <taxon>Kribbellaceae</taxon>
        <taxon>Kribbella</taxon>
    </lineage>
</organism>
<accession>A0ABS4UXW6</accession>
<comment type="caution">
    <text evidence="1">The sequence shown here is derived from an EMBL/GenBank/DDBJ whole genome shotgun (WGS) entry which is preliminary data.</text>
</comment>
<dbReference type="Proteomes" id="UP000755585">
    <property type="component" value="Unassembled WGS sequence"/>
</dbReference>
<dbReference type="EMBL" id="JAGINT010000002">
    <property type="protein sequence ID" value="MBP2356489.1"/>
    <property type="molecule type" value="Genomic_DNA"/>
</dbReference>
<proteinExistence type="predicted"/>
<evidence type="ECO:0000313" key="2">
    <source>
        <dbReference type="Proteomes" id="UP000755585"/>
    </source>
</evidence>
<keyword evidence="2" id="KW-1185">Reference proteome</keyword>
<sequence length="151" mass="16500">MSGRDGRPIVFLDVDGTLLPFGGDPAARRLVAGVGVRLAAMPCELVWATTWGEDANTGISPRLGLPRLPVVTWEADPGPGDHGLGLHWKTRGLATWAGTRPFVWLDDELTTLDSDWLRNYHPAPTLLEHIDPHEGVTPQTLTAVESWLHDL</sequence>
<dbReference type="RefSeq" id="WP_209698998.1">
    <property type="nucleotide sequence ID" value="NZ_BAAAVU010000024.1"/>
</dbReference>
<protein>
    <recommendedName>
        <fullName evidence="3">Secreted protein</fullName>
    </recommendedName>
</protein>